<dbReference type="InterPro" id="IPR029055">
    <property type="entry name" value="Ntn_hydrolases_N"/>
</dbReference>
<dbReference type="FunCoup" id="A0A2V0PCG6">
    <property type="interactions" value="1342"/>
</dbReference>
<dbReference type="GO" id="GO:0004298">
    <property type="term" value="F:threonine-type endopeptidase activity"/>
    <property type="evidence" value="ECO:0007669"/>
    <property type="project" value="TreeGrafter"/>
</dbReference>
<keyword evidence="6" id="KW-1185">Reference proteome</keyword>
<gene>
    <name evidence="5" type="ORF">Rsub_10142</name>
</gene>
<dbReference type="SUPFAM" id="SSF56235">
    <property type="entry name" value="N-terminal nucleophile aminohydrolases (Ntn hydrolases)"/>
    <property type="match status" value="1"/>
</dbReference>
<dbReference type="GO" id="GO:0005737">
    <property type="term" value="C:cytoplasm"/>
    <property type="evidence" value="ECO:0007669"/>
    <property type="project" value="TreeGrafter"/>
</dbReference>
<dbReference type="PANTHER" id="PTHR10188:SF8">
    <property type="entry name" value="THREONINE ASPARTASE 1"/>
    <property type="match status" value="1"/>
</dbReference>
<sequence length="483" mass="46857">MAHAPPPRPPPPCLVAVHVGAGWHAPAKEASYTALMRAALDAARAALAGGGAALDAVVAALRVLEDSPLTNAGYGSNLNAAGRVEADACVAAGDGAAGAVGAAPGLRHPAAAAARMAEESRVPLPLGLVRPMLLAGDAARRWALSRGLEAAADADSAQEWQISPAARSSWERYSKMLEAAGGGGGGGGGGSAAAAAVAEDREQQQKQKEEQQPEQQQQQQQQPGEGPEPPDGPPAPAKRPRLAPPPASAAASAAPPRAERLADVSDTVGALVVCADGATAAGVSSGGLAMKTEGRVGEAAILGCGCWADDPGPGGGGPPGTAVSISGLGEAIMRAGLARAASEGLLRGEDACPSALLAALVESQMVSGRSEAIECGVLACRVARSGSGGGADGGGGGGGGRCAGGGPADGGGGGACRVRVELAAASSAPTFGVAWWAASMRDAEVAFLRLPGAEAGGRVAALEYACAWGAGDPAAPGPCDGEG</sequence>
<dbReference type="STRING" id="307507.A0A2V0PCG6"/>
<protein>
    <recommendedName>
        <fullName evidence="7">Threonine aspartase</fullName>
    </recommendedName>
</protein>
<evidence type="ECO:0000313" key="5">
    <source>
        <dbReference type="EMBL" id="GBF97541.1"/>
    </source>
</evidence>
<dbReference type="PANTHER" id="PTHR10188">
    <property type="entry name" value="L-ASPARAGINASE"/>
    <property type="match status" value="1"/>
</dbReference>
<evidence type="ECO:0000256" key="1">
    <source>
        <dbReference type="ARBA" id="ARBA00011601"/>
    </source>
</evidence>
<name>A0A2V0PCG6_9CHLO</name>
<evidence type="ECO:0000256" key="3">
    <source>
        <dbReference type="PIRSR" id="PIRSR600246-3"/>
    </source>
</evidence>
<comment type="caution">
    <text evidence="5">The sequence shown here is derived from an EMBL/GenBank/DDBJ whole genome shotgun (WGS) entry which is preliminary data.</text>
</comment>
<dbReference type="InParanoid" id="A0A2V0PCG6"/>
<reference evidence="5 6" key="1">
    <citation type="journal article" date="2018" name="Sci. Rep.">
        <title>Raphidocelis subcapitata (=Pseudokirchneriella subcapitata) provides an insight into genome evolution and environmental adaptations in the Sphaeropleales.</title>
        <authorList>
            <person name="Suzuki S."/>
            <person name="Yamaguchi H."/>
            <person name="Nakajima N."/>
            <person name="Kawachi M."/>
        </authorList>
    </citation>
    <scope>NUCLEOTIDE SEQUENCE [LARGE SCALE GENOMIC DNA]</scope>
    <source>
        <strain evidence="5 6">NIES-35</strain>
    </source>
</reference>
<dbReference type="GO" id="GO:0051604">
    <property type="term" value="P:protein maturation"/>
    <property type="evidence" value="ECO:0007669"/>
    <property type="project" value="TreeGrafter"/>
</dbReference>
<evidence type="ECO:0000313" key="6">
    <source>
        <dbReference type="Proteomes" id="UP000247498"/>
    </source>
</evidence>
<dbReference type="Gene3D" id="3.60.20.30">
    <property type="entry name" value="(Glycosyl)asparaginase"/>
    <property type="match status" value="1"/>
</dbReference>
<feature type="compositionally biased region" description="Basic and acidic residues" evidence="4">
    <location>
        <begin position="198"/>
        <end position="211"/>
    </location>
</feature>
<feature type="compositionally biased region" description="Gly residues" evidence="4">
    <location>
        <begin position="181"/>
        <end position="191"/>
    </location>
</feature>
<feature type="region of interest" description="Disordered" evidence="4">
    <location>
        <begin position="181"/>
        <end position="260"/>
    </location>
</feature>
<dbReference type="OrthoDB" id="550252at2759"/>
<dbReference type="Proteomes" id="UP000247498">
    <property type="component" value="Unassembled WGS sequence"/>
</dbReference>
<accession>A0A2V0PCG6</accession>
<feature type="compositionally biased region" description="Low complexity" evidence="4">
    <location>
        <begin position="213"/>
        <end position="225"/>
    </location>
</feature>
<evidence type="ECO:0000256" key="2">
    <source>
        <dbReference type="PIRSR" id="PIRSR600246-1"/>
    </source>
</evidence>
<dbReference type="AlphaFoldDB" id="A0A2V0PCG6"/>
<comment type="subunit">
    <text evidence="1">Heterotetramer of two alpha and two beta chains arranged as a dimer of alpha/beta heterodimers.</text>
</comment>
<proteinExistence type="predicted"/>
<evidence type="ECO:0000256" key="4">
    <source>
        <dbReference type="SAM" id="MobiDB-lite"/>
    </source>
</evidence>
<feature type="site" description="Cleavage; by autolysis" evidence="3">
    <location>
        <begin position="266"/>
        <end position="267"/>
    </location>
</feature>
<organism evidence="5 6">
    <name type="scientific">Raphidocelis subcapitata</name>
    <dbReference type="NCBI Taxonomy" id="307507"/>
    <lineage>
        <taxon>Eukaryota</taxon>
        <taxon>Viridiplantae</taxon>
        <taxon>Chlorophyta</taxon>
        <taxon>core chlorophytes</taxon>
        <taxon>Chlorophyceae</taxon>
        <taxon>CS clade</taxon>
        <taxon>Sphaeropleales</taxon>
        <taxon>Selenastraceae</taxon>
        <taxon>Raphidocelis</taxon>
    </lineage>
</organism>
<feature type="compositionally biased region" description="Pro residues" evidence="4">
    <location>
        <begin position="226"/>
        <end position="247"/>
    </location>
</feature>
<dbReference type="Pfam" id="PF01112">
    <property type="entry name" value="Asparaginase_2"/>
    <property type="match status" value="2"/>
</dbReference>
<evidence type="ECO:0008006" key="7">
    <source>
        <dbReference type="Google" id="ProtNLM"/>
    </source>
</evidence>
<dbReference type="EMBL" id="BDRX01000102">
    <property type="protein sequence ID" value="GBF97541.1"/>
    <property type="molecule type" value="Genomic_DNA"/>
</dbReference>
<dbReference type="InterPro" id="IPR000246">
    <property type="entry name" value="Peptidase_T2"/>
</dbReference>
<feature type="active site" description="Nucleophile" evidence="2">
    <location>
        <position position="267"/>
    </location>
</feature>